<dbReference type="PANTHER" id="PTHR44196">
    <property type="entry name" value="DEHYDROGENASE/REDUCTASE SDR FAMILY MEMBER 7B"/>
    <property type="match status" value="1"/>
</dbReference>
<accession>A0AA49GUJ2</accession>
<evidence type="ECO:0000313" key="4">
    <source>
        <dbReference type="EMBL" id="WKN38714.1"/>
    </source>
</evidence>
<dbReference type="CDD" id="cd05233">
    <property type="entry name" value="SDR_c"/>
    <property type="match status" value="1"/>
</dbReference>
<dbReference type="Gene3D" id="3.40.50.720">
    <property type="entry name" value="NAD(P)-binding Rossmann-like Domain"/>
    <property type="match status" value="1"/>
</dbReference>
<keyword evidence="2" id="KW-0560">Oxidoreductase</keyword>
<dbReference type="GO" id="GO:0016491">
    <property type="term" value="F:oxidoreductase activity"/>
    <property type="evidence" value="ECO:0007669"/>
    <property type="project" value="UniProtKB-KW"/>
</dbReference>
<evidence type="ECO:0000256" key="3">
    <source>
        <dbReference type="RuleBase" id="RU000363"/>
    </source>
</evidence>
<dbReference type="PANTHER" id="PTHR44196:SF1">
    <property type="entry name" value="DEHYDROGENASE_REDUCTASE SDR FAMILY MEMBER 7B"/>
    <property type="match status" value="1"/>
</dbReference>
<dbReference type="EMBL" id="CP120682">
    <property type="protein sequence ID" value="WKN38714.1"/>
    <property type="molecule type" value="Genomic_DNA"/>
</dbReference>
<dbReference type="PRINTS" id="PR00080">
    <property type="entry name" value="SDRFAMILY"/>
</dbReference>
<evidence type="ECO:0000256" key="2">
    <source>
        <dbReference type="ARBA" id="ARBA00023002"/>
    </source>
</evidence>
<gene>
    <name evidence="4" type="ORF">K4G66_08360</name>
</gene>
<protein>
    <submittedName>
        <fullName evidence="4">SDR family NAD(P)-dependent oxidoreductase</fullName>
    </submittedName>
</protein>
<organism evidence="4">
    <name type="scientific">Roseihalotalea indica</name>
    <dbReference type="NCBI Taxonomy" id="2867963"/>
    <lineage>
        <taxon>Bacteria</taxon>
        <taxon>Pseudomonadati</taxon>
        <taxon>Bacteroidota</taxon>
        <taxon>Cytophagia</taxon>
        <taxon>Cytophagales</taxon>
        <taxon>Catalimonadaceae</taxon>
        <taxon>Roseihalotalea</taxon>
    </lineage>
</organism>
<dbReference type="InterPro" id="IPR002347">
    <property type="entry name" value="SDR_fam"/>
</dbReference>
<sequence length="268" mass="29017">MKVDGKTLIVTGAGSGIGQALCWQLLEAGANIAGIDIHSEALAETQRAAKVGEDRFKAFVMDITDKARVDALPSEVIKHFGSVDGIINNAGIIQKFIAVNDLTIEEINKVVDVNFYGTVYMTKAFLPLLLERPEAHIVNVSSMGGFIPFPRQTVYGATKAAVKIFTEGLYAELRDTPVHVTVIFPGAVATNITENSGLGPPRQEANPAKGNMALPATKAAGMIIRAMEKNKFRVTVGKDAWFLDILYRIAPKYATHFIQKKMSGLTQL</sequence>
<comment type="similarity">
    <text evidence="1 3">Belongs to the short-chain dehydrogenases/reductases (SDR) family.</text>
</comment>
<dbReference type="GO" id="GO:0016020">
    <property type="term" value="C:membrane"/>
    <property type="evidence" value="ECO:0007669"/>
    <property type="project" value="TreeGrafter"/>
</dbReference>
<dbReference type="PRINTS" id="PR00081">
    <property type="entry name" value="GDHRDH"/>
</dbReference>
<proteinExistence type="inferred from homology"/>
<reference evidence="4" key="1">
    <citation type="journal article" date="2023" name="Comput. Struct. Biotechnol. J.">
        <title>Discovery of a novel marine Bacteroidetes with a rich repertoire of carbohydrate-active enzymes.</title>
        <authorList>
            <person name="Chen B."/>
            <person name="Liu G."/>
            <person name="Chen Q."/>
            <person name="Wang H."/>
            <person name="Liu L."/>
            <person name="Tang K."/>
        </authorList>
    </citation>
    <scope>NUCLEOTIDE SEQUENCE</scope>
    <source>
        <strain evidence="4">TK19036</strain>
    </source>
</reference>
<name>A0AA49GUJ2_9BACT</name>
<dbReference type="AlphaFoldDB" id="A0AA49GUJ2"/>
<reference evidence="4" key="2">
    <citation type="journal article" date="2024" name="Antonie Van Leeuwenhoek">
        <title>Roseihalotalea indica gen. nov., sp. nov., a halophilic Bacteroidetes from mesopelagic Southwest Indian Ocean with higher carbohydrate metabolic potential.</title>
        <authorList>
            <person name="Chen B."/>
            <person name="Zhang M."/>
            <person name="Lin D."/>
            <person name="Ye J."/>
            <person name="Tang K."/>
        </authorList>
    </citation>
    <scope>NUCLEOTIDE SEQUENCE</scope>
    <source>
        <strain evidence="4">TK19036</strain>
    </source>
</reference>
<dbReference type="InterPro" id="IPR036291">
    <property type="entry name" value="NAD(P)-bd_dom_sf"/>
</dbReference>
<evidence type="ECO:0000256" key="1">
    <source>
        <dbReference type="ARBA" id="ARBA00006484"/>
    </source>
</evidence>
<dbReference type="SUPFAM" id="SSF51735">
    <property type="entry name" value="NAD(P)-binding Rossmann-fold domains"/>
    <property type="match status" value="1"/>
</dbReference>
<dbReference type="Pfam" id="PF00106">
    <property type="entry name" value="adh_short"/>
    <property type="match status" value="1"/>
</dbReference>